<proteinExistence type="predicted"/>
<dbReference type="Pfam" id="PF04365">
    <property type="entry name" value="BrnT_toxin"/>
    <property type="match status" value="1"/>
</dbReference>
<dbReference type="AlphaFoldDB" id="A0A378TTN2"/>
<reference evidence="1 2" key="1">
    <citation type="submission" date="2018-06" db="EMBL/GenBank/DDBJ databases">
        <authorList>
            <consortium name="Pathogen Informatics"/>
            <person name="Doyle S."/>
        </authorList>
    </citation>
    <scope>NUCLEOTIDE SEQUENCE [LARGE SCALE GENOMIC DNA]</scope>
    <source>
        <strain evidence="1 2">NCTC10359</strain>
    </source>
</reference>
<dbReference type="EMBL" id="UGQU01000003">
    <property type="protein sequence ID" value="STZ63664.1"/>
    <property type="molecule type" value="Genomic_DNA"/>
</dbReference>
<dbReference type="RefSeq" id="WP_115007976.1">
    <property type="nucleotide sequence ID" value="NZ_UGQU01000003.1"/>
</dbReference>
<gene>
    <name evidence="1" type="ORF">NCTC10359_02100</name>
</gene>
<accession>A0A378TTN2</accession>
<dbReference type="InterPro" id="IPR007460">
    <property type="entry name" value="BrnT_toxin"/>
</dbReference>
<organism evidence="1 2">
    <name type="scientific">Moraxella lacunata</name>
    <dbReference type="NCBI Taxonomy" id="477"/>
    <lineage>
        <taxon>Bacteria</taxon>
        <taxon>Pseudomonadati</taxon>
        <taxon>Pseudomonadota</taxon>
        <taxon>Gammaproteobacteria</taxon>
        <taxon>Moraxellales</taxon>
        <taxon>Moraxellaceae</taxon>
        <taxon>Moraxella</taxon>
    </lineage>
</organism>
<name>A0A378TTN2_MORLA</name>
<dbReference type="Gene3D" id="3.10.450.530">
    <property type="entry name" value="Ribonuclease toxin, BrnT, of type II toxin-antitoxin system"/>
    <property type="match status" value="1"/>
</dbReference>
<protein>
    <submittedName>
        <fullName evidence="1">Protein of uncharacterized function (DUF497)</fullName>
    </submittedName>
</protein>
<dbReference type="InterPro" id="IPR038573">
    <property type="entry name" value="BrnT_sf"/>
</dbReference>
<evidence type="ECO:0000313" key="1">
    <source>
        <dbReference type="EMBL" id="STZ63664.1"/>
    </source>
</evidence>
<evidence type="ECO:0000313" key="2">
    <source>
        <dbReference type="Proteomes" id="UP000254437"/>
    </source>
</evidence>
<dbReference type="Proteomes" id="UP000254437">
    <property type="component" value="Unassembled WGS sequence"/>
</dbReference>
<sequence>MLVLFKHGIYFYWNDNKFKLVYDNREVSFDEVVSVFDDPYQLTNIDSRFDYDELRMRTVGMSNQGRLLVVAWVQTSDDEITIITVFKPVNTQLREYQNAR</sequence>